<protein>
    <recommendedName>
        <fullName evidence="3">DoxX protein</fullName>
    </recommendedName>
</protein>
<gene>
    <name evidence="1" type="ORF">SAMN04488570_1507</name>
</gene>
<dbReference type="STRING" id="642780.SAMN04488570_1507"/>
<organism evidence="1 2">
    <name type="scientific">Nocardioides scoriae</name>
    <dbReference type="NCBI Taxonomy" id="642780"/>
    <lineage>
        <taxon>Bacteria</taxon>
        <taxon>Bacillati</taxon>
        <taxon>Actinomycetota</taxon>
        <taxon>Actinomycetes</taxon>
        <taxon>Propionibacteriales</taxon>
        <taxon>Nocardioidaceae</taxon>
        <taxon>Nocardioides</taxon>
    </lineage>
</organism>
<proteinExistence type="predicted"/>
<evidence type="ECO:0000313" key="1">
    <source>
        <dbReference type="EMBL" id="SDS27106.1"/>
    </source>
</evidence>
<sequence length="144" mass="14880">MKLRNLPTRLATGAFILHSGLEKWRGDEATAQALHGMASGTFPVLKGLRPTEFLRTLSVGEIALGAALLSPTVSTGVAGAALTGFSGSLLATYLRTPGLTKPGSVWPTPDGLGISKDVWMLGIGLGLLADALTRSAAEKLPTRS</sequence>
<dbReference type="EMBL" id="LT629757">
    <property type="protein sequence ID" value="SDS27106.1"/>
    <property type="molecule type" value="Genomic_DNA"/>
</dbReference>
<reference evidence="2" key="1">
    <citation type="submission" date="2016-10" db="EMBL/GenBank/DDBJ databases">
        <authorList>
            <person name="Varghese N."/>
            <person name="Submissions S."/>
        </authorList>
    </citation>
    <scope>NUCLEOTIDE SEQUENCE [LARGE SCALE GENOMIC DNA]</scope>
    <source>
        <strain evidence="2">DSM 22127</strain>
    </source>
</reference>
<evidence type="ECO:0000313" key="2">
    <source>
        <dbReference type="Proteomes" id="UP000198859"/>
    </source>
</evidence>
<dbReference type="OrthoDB" id="3267263at2"/>
<accession>A0A1H1QUR2</accession>
<dbReference type="RefSeq" id="WP_091727909.1">
    <property type="nucleotide sequence ID" value="NZ_LT629757.1"/>
</dbReference>
<keyword evidence="2" id="KW-1185">Reference proteome</keyword>
<name>A0A1H1QUR2_9ACTN</name>
<dbReference type="Proteomes" id="UP000198859">
    <property type="component" value="Chromosome I"/>
</dbReference>
<evidence type="ECO:0008006" key="3">
    <source>
        <dbReference type="Google" id="ProtNLM"/>
    </source>
</evidence>
<dbReference type="AlphaFoldDB" id="A0A1H1QUR2"/>